<keyword evidence="5 8" id="KW-0049">Antioxidant</keyword>
<dbReference type="GO" id="GO:0004601">
    <property type="term" value="F:peroxidase activity"/>
    <property type="evidence" value="ECO:0007669"/>
    <property type="project" value="UniProtKB-KW"/>
</dbReference>
<accession>A0ABD1TRB5</accession>
<keyword evidence="4 8" id="KW-0575">Peroxidase</keyword>
<name>A0ABD1TRB5_9LAMI</name>
<dbReference type="Pfam" id="PF08534">
    <property type="entry name" value="Redoxin"/>
    <property type="match status" value="1"/>
</dbReference>
<evidence type="ECO:0000313" key="10">
    <source>
        <dbReference type="EMBL" id="KAL2515123.1"/>
    </source>
</evidence>
<dbReference type="InterPro" id="IPR013740">
    <property type="entry name" value="Redoxin"/>
</dbReference>
<dbReference type="PROSITE" id="PS51352">
    <property type="entry name" value="THIOREDOXIN_2"/>
    <property type="match status" value="1"/>
</dbReference>
<gene>
    <name evidence="10" type="ORF">Fot_29094</name>
</gene>
<dbReference type="PANTHER" id="PTHR10430">
    <property type="entry name" value="PEROXIREDOXIN"/>
    <property type="match status" value="1"/>
</dbReference>
<keyword evidence="11" id="KW-1185">Reference proteome</keyword>
<evidence type="ECO:0000313" key="11">
    <source>
        <dbReference type="Proteomes" id="UP001604277"/>
    </source>
</evidence>
<dbReference type="Proteomes" id="UP001604277">
    <property type="component" value="Unassembled WGS sequence"/>
</dbReference>
<dbReference type="InterPro" id="IPR013766">
    <property type="entry name" value="Thioredoxin_domain"/>
</dbReference>
<organism evidence="10 11">
    <name type="scientific">Forsythia ovata</name>
    <dbReference type="NCBI Taxonomy" id="205694"/>
    <lineage>
        <taxon>Eukaryota</taxon>
        <taxon>Viridiplantae</taxon>
        <taxon>Streptophyta</taxon>
        <taxon>Embryophyta</taxon>
        <taxon>Tracheophyta</taxon>
        <taxon>Spermatophyta</taxon>
        <taxon>Magnoliopsida</taxon>
        <taxon>eudicotyledons</taxon>
        <taxon>Gunneridae</taxon>
        <taxon>Pentapetalae</taxon>
        <taxon>asterids</taxon>
        <taxon>lamiids</taxon>
        <taxon>Lamiales</taxon>
        <taxon>Oleaceae</taxon>
        <taxon>Forsythieae</taxon>
        <taxon>Forsythia</taxon>
    </lineage>
</organism>
<evidence type="ECO:0000259" key="9">
    <source>
        <dbReference type="PROSITE" id="PS51352"/>
    </source>
</evidence>
<reference evidence="11" key="1">
    <citation type="submission" date="2024-07" db="EMBL/GenBank/DDBJ databases">
        <title>Two chromosome-level genome assemblies of Korean endemic species Abeliophyllum distichum and Forsythia ovata (Oleaceae).</title>
        <authorList>
            <person name="Jang H."/>
        </authorList>
    </citation>
    <scope>NUCLEOTIDE SEQUENCE [LARGE SCALE GENOMIC DNA]</scope>
</reference>
<evidence type="ECO:0000256" key="5">
    <source>
        <dbReference type="ARBA" id="ARBA00022862"/>
    </source>
</evidence>
<feature type="domain" description="Thioredoxin" evidence="9">
    <location>
        <begin position="80"/>
        <end position="189"/>
    </location>
</feature>
<evidence type="ECO:0000256" key="4">
    <source>
        <dbReference type="ARBA" id="ARBA00022559"/>
    </source>
</evidence>
<evidence type="ECO:0000256" key="7">
    <source>
        <dbReference type="PIRSR" id="PIRSR637944-1"/>
    </source>
</evidence>
<comment type="caution">
    <text evidence="10">The sequence shown here is derived from an EMBL/GenBank/DDBJ whole genome shotgun (WGS) entry which is preliminary data.</text>
</comment>
<evidence type="ECO:0000256" key="8">
    <source>
        <dbReference type="RuleBase" id="RU366011"/>
    </source>
</evidence>
<keyword evidence="8" id="KW-0676">Redox-active center</keyword>
<dbReference type="InterPro" id="IPR037944">
    <property type="entry name" value="PRX5-like"/>
</dbReference>
<comment type="function">
    <text evidence="8">Thiol-specific peroxidase that catalyzes the reduction of hydrogen peroxide and organic hydroperoxides to water and alcohols, respectively. Plays a role in cell protection against oxidative stress by detoxifying peroxides.</text>
</comment>
<comment type="catalytic activity">
    <reaction evidence="1">
        <text>[glutaredoxin]-dithiol + a hydroperoxide = [glutaredoxin]-disulfide + an alcohol + H2O</text>
        <dbReference type="Rhea" id="RHEA:62624"/>
        <dbReference type="Rhea" id="RHEA-COMP:10729"/>
        <dbReference type="Rhea" id="RHEA-COMP:10730"/>
        <dbReference type="ChEBI" id="CHEBI:15377"/>
        <dbReference type="ChEBI" id="CHEBI:29950"/>
        <dbReference type="ChEBI" id="CHEBI:30879"/>
        <dbReference type="ChEBI" id="CHEBI:35924"/>
        <dbReference type="ChEBI" id="CHEBI:50058"/>
        <dbReference type="EC" id="1.11.1.25"/>
    </reaction>
</comment>
<feature type="active site" description="Cysteine sulfenic acid (-SOH) intermediate" evidence="7">
    <location>
        <position position="127"/>
    </location>
</feature>
<dbReference type="SUPFAM" id="SSF52833">
    <property type="entry name" value="Thioredoxin-like"/>
    <property type="match status" value="1"/>
</dbReference>
<dbReference type="EMBL" id="JBFOLJ010000008">
    <property type="protein sequence ID" value="KAL2515123.1"/>
    <property type="molecule type" value="Genomic_DNA"/>
</dbReference>
<dbReference type="EC" id="1.11.1.25" evidence="3 8"/>
<comment type="similarity">
    <text evidence="2 8">Belongs to the peroxiredoxin family. Prx5 subfamily.</text>
</comment>
<dbReference type="CDD" id="cd03013">
    <property type="entry name" value="PRX5_like"/>
    <property type="match status" value="1"/>
</dbReference>
<dbReference type="Gene3D" id="3.40.30.10">
    <property type="entry name" value="Glutaredoxin"/>
    <property type="match status" value="1"/>
</dbReference>
<dbReference type="AlphaFoldDB" id="A0ABD1TRB5"/>
<evidence type="ECO:0000256" key="3">
    <source>
        <dbReference type="ARBA" id="ARBA00013016"/>
    </source>
</evidence>
<sequence>MKSKTIYVKEAKIRYLKARQIKLRIQYNNIICLQEFKSSLSVTVENLSGKIHQLRIPYKFHHPKPLKFSTTATLKISATISVGDKLPDAILSYFDSSDELKTVSVSELTSNKKAILFTVPGAFIPTCSQKYLSGFVEKAGELRAKGVDTIACISVNDVFVMNAWKKDLNVGHEVLLLSDGNGNFIKAIG</sequence>
<keyword evidence="6 8" id="KW-0560">Oxidoreductase</keyword>
<evidence type="ECO:0000256" key="1">
    <source>
        <dbReference type="ARBA" id="ARBA00001711"/>
    </source>
</evidence>
<evidence type="ECO:0000256" key="2">
    <source>
        <dbReference type="ARBA" id="ARBA00010505"/>
    </source>
</evidence>
<dbReference type="PANTHER" id="PTHR10430:SF16">
    <property type="entry name" value="PEROXIREDOXIN-5, MITOCHONDRIAL"/>
    <property type="match status" value="1"/>
</dbReference>
<protein>
    <recommendedName>
        <fullName evidence="3 8">Glutaredoxin-dependent peroxiredoxin</fullName>
        <ecNumber evidence="3 8">1.11.1.25</ecNumber>
    </recommendedName>
</protein>
<proteinExistence type="inferred from homology"/>
<dbReference type="InterPro" id="IPR036249">
    <property type="entry name" value="Thioredoxin-like_sf"/>
</dbReference>
<evidence type="ECO:0000256" key="6">
    <source>
        <dbReference type="ARBA" id="ARBA00023002"/>
    </source>
</evidence>